<organism evidence="6 7">
    <name type="scientific">Erythranthe guttata</name>
    <name type="common">Yellow monkey flower</name>
    <name type="synonym">Mimulus guttatus</name>
    <dbReference type="NCBI Taxonomy" id="4155"/>
    <lineage>
        <taxon>Eukaryota</taxon>
        <taxon>Viridiplantae</taxon>
        <taxon>Streptophyta</taxon>
        <taxon>Embryophyta</taxon>
        <taxon>Tracheophyta</taxon>
        <taxon>Spermatophyta</taxon>
        <taxon>Magnoliopsida</taxon>
        <taxon>eudicotyledons</taxon>
        <taxon>Gunneridae</taxon>
        <taxon>Pentapetalae</taxon>
        <taxon>asterids</taxon>
        <taxon>lamiids</taxon>
        <taxon>Lamiales</taxon>
        <taxon>Phrymaceae</taxon>
        <taxon>Erythranthe</taxon>
    </lineage>
</organism>
<dbReference type="AlphaFoldDB" id="A0A022QLQ4"/>
<evidence type="ECO:0000313" key="7">
    <source>
        <dbReference type="Proteomes" id="UP000030748"/>
    </source>
</evidence>
<dbReference type="GO" id="GO:0005794">
    <property type="term" value="C:Golgi apparatus"/>
    <property type="evidence" value="ECO:0000318"/>
    <property type="project" value="GO_Central"/>
</dbReference>
<feature type="compositionally biased region" description="Pro residues" evidence="5">
    <location>
        <begin position="21"/>
        <end position="32"/>
    </location>
</feature>
<evidence type="ECO:0000256" key="1">
    <source>
        <dbReference type="ARBA" id="ARBA00004555"/>
    </source>
</evidence>
<dbReference type="STRING" id="4155.A0A022QLQ4"/>
<dbReference type="GO" id="GO:0033356">
    <property type="term" value="P:UDP-L-arabinose metabolic process"/>
    <property type="evidence" value="ECO:0000318"/>
    <property type="project" value="GO_Central"/>
</dbReference>
<evidence type="ECO:0000313" key="6">
    <source>
        <dbReference type="EMBL" id="EYU28881.1"/>
    </source>
</evidence>
<dbReference type="PANTHER" id="PTHR31682">
    <property type="entry name" value="UDP-ARABINOSE MUTASE"/>
    <property type="match status" value="1"/>
</dbReference>
<protein>
    <submittedName>
        <fullName evidence="6">Uncharacterized protein</fullName>
    </submittedName>
</protein>
<dbReference type="PANTHER" id="PTHR31682:SF46">
    <property type="entry name" value="UDP-ARABINOPYRANOSE MUTASE 1"/>
    <property type="match status" value="1"/>
</dbReference>
<feature type="region of interest" description="Disordered" evidence="5">
    <location>
        <begin position="1"/>
        <end position="38"/>
    </location>
</feature>
<evidence type="ECO:0000256" key="4">
    <source>
        <dbReference type="ARBA" id="ARBA00023316"/>
    </source>
</evidence>
<evidence type="ECO:0000256" key="2">
    <source>
        <dbReference type="ARBA" id="ARBA00008986"/>
    </source>
</evidence>
<keyword evidence="3" id="KW-0333">Golgi apparatus</keyword>
<comment type="subcellular location">
    <subcellularLocation>
        <location evidence="1">Golgi apparatus</location>
    </subcellularLocation>
</comment>
<dbReference type="Pfam" id="PF03214">
    <property type="entry name" value="RGP"/>
    <property type="match status" value="1"/>
</dbReference>
<dbReference type="GO" id="GO:0005829">
    <property type="term" value="C:cytosol"/>
    <property type="evidence" value="ECO:0000318"/>
    <property type="project" value="GO_Central"/>
</dbReference>
<dbReference type="InterPro" id="IPR037595">
    <property type="entry name" value="RGP_fam"/>
</dbReference>
<keyword evidence="7" id="KW-1185">Reference proteome</keyword>
<dbReference type="Proteomes" id="UP000030748">
    <property type="component" value="Unassembled WGS sequence"/>
</dbReference>
<feature type="non-terminal residue" evidence="6">
    <location>
        <position position="1"/>
    </location>
</feature>
<gene>
    <name evidence="6" type="ORF">MIMGU_mgv11b024632mg</name>
</gene>
<keyword evidence="4" id="KW-0961">Cell wall biogenesis/degradation</keyword>
<comment type="similarity">
    <text evidence="2">Belongs to the RGP family.</text>
</comment>
<dbReference type="EMBL" id="KI631311">
    <property type="protein sequence ID" value="EYU28881.1"/>
    <property type="molecule type" value="Genomic_DNA"/>
</dbReference>
<dbReference type="GO" id="GO:0071669">
    <property type="term" value="P:plant-type cell wall organization or biogenesis"/>
    <property type="evidence" value="ECO:0000318"/>
    <property type="project" value="GO_Central"/>
</dbReference>
<accession>A0A022QLQ4</accession>
<name>A0A022QLQ4_ERYGU</name>
<dbReference type="GO" id="GO:0052691">
    <property type="term" value="F:UDP-arabinopyranose mutase activity"/>
    <property type="evidence" value="ECO:0000318"/>
    <property type="project" value="GO_Central"/>
</dbReference>
<evidence type="ECO:0000256" key="3">
    <source>
        <dbReference type="ARBA" id="ARBA00023034"/>
    </source>
</evidence>
<sequence length="240" mass="27086">IQPEESSSKLRSPLYIKTKHPPPPPPPPPPSSLPRQKKKTMAAAAATPRLKDELDIVIPTIRNLDFLDLITSSIIGTISTEFSAPRLHVSPSKIPLVDALVTWSPRRSTFYTIDDDCFFIYSGITTLRHRVFAAVVLVKVICDHLNLGVKTGLRYIWHSKASDPFVNLKKEYKGIYWQEDIIPFFQSVSIPKECTTVQQCYIELAKQVKAKLSTINPYFTKLADTMVTWIESVGRAQPFC</sequence>
<dbReference type="SUPFAM" id="SSF101447">
    <property type="entry name" value="Formin homology 2 domain (FH2 domain)"/>
    <property type="match status" value="1"/>
</dbReference>
<proteinExistence type="inferred from homology"/>
<evidence type="ECO:0000256" key="5">
    <source>
        <dbReference type="SAM" id="MobiDB-lite"/>
    </source>
</evidence>
<dbReference type="GO" id="GO:0071555">
    <property type="term" value="P:cell wall organization"/>
    <property type="evidence" value="ECO:0007669"/>
    <property type="project" value="UniProtKB-KW"/>
</dbReference>
<reference evidence="6 7" key="1">
    <citation type="journal article" date="2013" name="Proc. Natl. Acad. Sci. U.S.A.">
        <title>Fine-scale variation in meiotic recombination in Mimulus inferred from population shotgun sequencing.</title>
        <authorList>
            <person name="Hellsten U."/>
            <person name="Wright K.M."/>
            <person name="Jenkins J."/>
            <person name="Shu S."/>
            <person name="Yuan Y."/>
            <person name="Wessler S.R."/>
            <person name="Schmutz J."/>
            <person name="Willis J.H."/>
            <person name="Rokhsar D.S."/>
        </authorList>
    </citation>
    <scope>NUCLEOTIDE SEQUENCE [LARGE SCALE GENOMIC DNA]</scope>
    <source>
        <strain evidence="7">cv. DUN x IM62</strain>
    </source>
</reference>